<dbReference type="GO" id="GO:0005739">
    <property type="term" value="C:mitochondrion"/>
    <property type="evidence" value="ECO:0007669"/>
    <property type="project" value="TreeGrafter"/>
</dbReference>
<dbReference type="InterPro" id="IPR016039">
    <property type="entry name" value="Thiolase-like"/>
</dbReference>
<evidence type="ECO:0000259" key="4">
    <source>
        <dbReference type="Pfam" id="PF00108"/>
    </source>
</evidence>
<dbReference type="AlphaFoldDB" id="X1IF42"/>
<keyword evidence="2" id="KW-0808">Transferase</keyword>
<sequence>MSNVPYYVAGIRTGLKLGHGEMTDGMIKDGLWDVYNDYHMGSAAELCAKEYKFSREEQDNFAIQSYKRSANATEKGLFKDEIVPVEVPQRKGDPLVVDRDEEFLNVNFEKIPRLRPVFQKDGTVTAANASTINDGAAAV</sequence>
<evidence type="ECO:0000256" key="1">
    <source>
        <dbReference type="ARBA" id="ARBA00010982"/>
    </source>
</evidence>
<proteinExistence type="inferred from homology"/>
<evidence type="ECO:0000256" key="2">
    <source>
        <dbReference type="ARBA" id="ARBA00022679"/>
    </source>
</evidence>
<dbReference type="GO" id="GO:0006635">
    <property type="term" value="P:fatty acid beta-oxidation"/>
    <property type="evidence" value="ECO:0007669"/>
    <property type="project" value="TreeGrafter"/>
</dbReference>
<protein>
    <recommendedName>
        <fullName evidence="4">Thiolase N-terminal domain-containing protein</fullName>
    </recommendedName>
</protein>
<dbReference type="InterPro" id="IPR020616">
    <property type="entry name" value="Thiolase_N"/>
</dbReference>
<gene>
    <name evidence="5" type="ORF">S03H2_36470</name>
</gene>
<comment type="similarity">
    <text evidence="1">Belongs to the thiolase-like superfamily. Thiolase family.</text>
</comment>
<feature type="non-terminal residue" evidence="5">
    <location>
        <position position="139"/>
    </location>
</feature>
<dbReference type="PANTHER" id="PTHR18919">
    <property type="entry name" value="ACETYL-COA C-ACYLTRANSFERASE"/>
    <property type="match status" value="1"/>
</dbReference>
<keyword evidence="3" id="KW-0012">Acyltransferase</keyword>
<dbReference type="Pfam" id="PF00108">
    <property type="entry name" value="Thiolase_N"/>
    <property type="match status" value="1"/>
</dbReference>
<evidence type="ECO:0000256" key="3">
    <source>
        <dbReference type="ARBA" id="ARBA00023315"/>
    </source>
</evidence>
<dbReference type="GO" id="GO:0003985">
    <property type="term" value="F:acetyl-CoA C-acetyltransferase activity"/>
    <property type="evidence" value="ECO:0007669"/>
    <property type="project" value="TreeGrafter"/>
</dbReference>
<name>X1IF42_9ZZZZ</name>
<dbReference type="EMBL" id="BARU01022384">
    <property type="protein sequence ID" value="GAH56183.1"/>
    <property type="molecule type" value="Genomic_DNA"/>
</dbReference>
<dbReference type="SUPFAM" id="SSF53901">
    <property type="entry name" value="Thiolase-like"/>
    <property type="match status" value="1"/>
</dbReference>
<feature type="domain" description="Thiolase N-terminal" evidence="4">
    <location>
        <begin position="1"/>
        <end position="139"/>
    </location>
</feature>
<dbReference type="Gene3D" id="3.40.47.10">
    <property type="match status" value="1"/>
</dbReference>
<comment type="caution">
    <text evidence="5">The sequence shown here is derived from an EMBL/GenBank/DDBJ whole genome shotgun (WGS) entry which is preliminary data.</text>
</comment>
<evidence type="ECO:0000313" key="5">
    <source>
        <dbReference type="EMBL" id="GAH56183.1"/>
    </source>
</evidence>
<organism evidence="5">
    <name type="scientific">marine sediment metagenome</name>
    <dbReference type="NCBI Taxonomy" id="412755"/>
    <lineage>
        <taxon>unclassified sequences</taxon>
        <taxon>metagenomes</taxon>
        <taxon>ecological metagenomes</taxon>
    </lineage>
</organism>
<accession>X1IF42</accession>
<reference evidence="5" key="1">
    <citation type="journal article" date="2014" name="Front. Microbiol.">
        <title>High frequency of phylogenetically diverse reductive dehalogenase-homologous genes in deep subseafloor sedimentary metagenomes.</title>
        <authorList>
            <person name="Kawai M."/>
            <person name="Futagami T."/>
            <person name="Toyoda A."/>
            <person name="Takaki Y."/>
            <person name="Nishi S."/>
            <person name="Hori S."/>
            <person name="Arai W."/>
            <person name="Tsubouchi T."/>
            <person name="Morono Y."/>
            <person name="Uchiyama I."/>
            <person name="Ito T."/>
            <person name="Fujiyama A."/>
            <person name="Inagaki F."/>
            <person name="Takami H."/>
        </authorList>
    </citation>
    <scope>NUCLEOTIDE SEQUENCE</scope>
    <source>
        <strain evidence="5">Expedition CK06-06</strain>
    </source>
</reference>
<dbReference type="PANTHER" id="PTHR18919:SF156">
    <property type="entry name" value="ACETYL-COA ACETYLTRANSFERASE, MITOCHONDRIAL"/>
    <property type="match status" value="1"/>
</dbReference>